<feature type="compositionally biased region" description="Low complexity" evidence="4">
    <location>
        <begin position="665"/>
        <end position="676"/>
    </location>
</feature>
<keyword evidence="1 3" id="KW-0853">WD repeat</keyword>
<feature type="compositionally biased region" description="Low complexity" evidence="4">
    <location>
        <begin position="741"/>
        <end position="753"/>
    </location>
</feature>
<sequence>MDDLSITDSDALTLGPSVAAILGIKGTLRFRPHGSTQKAHVILRRVTVSEDSSDDDDTSNVVRFSLFAQKRIEVKPGKEILLTVASHNGPFKDQPVVLEGDTLSAGDTSDEEDDTQVADEEDTYLPPAAMPPKMRKAWAKKPDDMSLVTPILERPAITHTSIGIQVEPSYVSASTQAQPSCTSASSQTHVISVSASVQVDPSPPRRTSTAVQTTDTRYTSSNVQTDEVIPKYSLKNERGALLPKDIVDEMRERSLSPMELDSPPDSPHLSTPLLDSPRESSRTPALSPINVPDLVAKLDHPPTRPSPTSSIASSSGAQDMQLSPIGLKSSSNLISVLASDIILPKPYLSSTQDVNIIRHVVSESIPISSGHAPTPPAPPSSVASPILSITDIKAASKPTLRPGKSEIRNPFVSAGFMTEFVAPVDKLSTQEKSVEPQNKAESTARKKLGVSPLPSTIASANTCPPIKPKPTQPPLIAQNAVASSSKVLLEKSIPTGPTHNLRLYSTRALEKSPAALGGLAAQSTTATKRLSPPPDPKALAYITSGPSSNPLNIRPSANATGKVIPTAPKTLTQTPIPAKKRVVVGAGWPFVKATNGNGSMATATPPTPAPSTSAPPPAPTLPTELSHIVSYSSPSPPPSAPPPLPASAPQPKWKRVTNDLPPTPAASDVVSASVPATPCPLLTDGKNKKKQAMGKAPKTPLSEKPQASEWHIPHLSSFSSASQLSTPMSVSLKDRIAPVSASAPTTPAASTPSLKANGRDLRSRISDASSLPKLRTTSPVIDRRDLLEATASATATRSPVVPPSTPSLPTSVTPTTPSLTHPLPPKPVLALAQSGSRGVKRERPKSPDHPPESARRKKRAFRWPTVDSNYSTKLLGEGQLGIRSVAFNSDGTHFALCCADRTIRIWSSRNRTEIARLSHNSLVVAVAWIDGDSGVVSLAEDGLVSKWTRSGVNHWQWAKVLDAGKNDRRSEDDQVCLAYMRDRIAVSFPRTGVKVWVWSKGTWQSQRSILRQNVTAIRFVEDGAALVGGTRDGVLWYCEIPNGTLRAYAFLKSKIHSLDLTPSGSHVLVGVGTSAALVGIRRPDSKGTIEQAFTCKEMESRPGGGFGAVFATEGQAVLFGSVEGCALVWDRKRGAIVYGLEHEEDDTIQAVASFDGPTNKEGYLVTGTKAGQLAWWSQPIAAPQADEPHKRAKLNP</sequence>
<evidence type="ECO:0000256" key="1">
    <source>
        <dbReference type="ARBA" id="ARBA00022574"/>
    </source>
</evidence>
<dbReference type="Gene3D" id="2.130.10.10">
    <property type="entry name" value="YVTN repeat-like/Quinoprotein amine dehydrogenase"/>
    <property type="match status" value="2"/>
</dbReference>
<dbReference type="OrthoDB" id="3236053at2759"/>
<dbReference type="Pfam" id="PF00400">
    <property type="entry name" value="WD40"/>
    <property type="match status" value="1"/>
</dbReference>
<accession>A0A8H5HPB0</accession>
<evidence type="ECO:0000256" key="3">
    <source>
        <dbReference type="PROSITE-ProRule" id="PRU00221"/>
    </source>
</evidence>
<feature type="region of interest" description="Disordered" evidence="4">
    <location>
        <begin position="741"/>
        <end position="859"/>
    </location>
</feature>
<reference evidence="5 6" key="1">
    <citation type="journal article" date="2020" name="ISME J.">
        <title>Uncovering the hidden diversity of litter-decomposition mechanisms in mushroom-forming fungi.</title>
        <authorList>
            <person name="Floudas D."/>
            <person name="Bentzer J."/>
            <person name="Ahren D."/>
            <person name="Johansson T."/>
            <person name="Persson P."/>
            <person name="Tunlid A."/>
        </authorList>
    </citation>
    <scope>NUCLEOTIDE SEQUENCE [LARGE SCALE GENOMIC DNA]</scope>
    <source>
        <strain evidence="5 6">CBS 661.87</strain>
    </source>
</reference>
<organism evidence="5 6">
    <name type="scientific">Tricholomella constricta</name>
    <dbReference type="NCBI Taxonomy" id="117010"/>
    <lineage>
        <taxon>Eukaryota</taxon>
        <taxon>Fungi</taxon>
        <taxon>Dikarya</taxon>
        <taxon>Basidiomycota</taxon>
        <taxon>Agaricomycotina</taxon>
        <taxon>Agaricomycetes</taxon>
        <taxon>Agaricomycetidae</taxon>
        <taxon>Agaricales</taxon>
        <taxon>Tricholomatineae</taxon>
        <taxon>Lyophyllaceae</taxon>
        <taxon>Tricholomella</taxon>
    </lineage>
</organism>
<dbReference type="PANTHER" id="PTHR22847:SF637">
    <property type="entry name" value="WD REPEAT DOMAIN 5B"/>
    <property type="match status" value="1"/>
</dbReference>
<feature type="compositionally biased region" description="Pro residues" evidence="4">
    <location>
        <begin position="634"/>
        <end position="648"/>
    </location>
</feature>
<dbReference type="InterPro" id="IPR036322">
    <property type="entry name" value="WD40_repeat_dom_sf"/>
</dbReference>
<dbReference type="InterPro" id="IPR015943">
    <property type="entry name" value="WD40/YVTN_repeat-like_dom_sf"/>
</dbReference>
<dbReference type="Proteomes" id="UP000565441">
    <property type="component" value="Unassembled WGS sequence"/>
</dbReference>
<comment type="caution">
    <text evidence="5">The sequence shown here is derived from an EMBL/GenBank/DDBJ whole genome shotgun (WGS) entry which is preliminary data.</text>
</comment>
<keyword evidence="2" id="KW-0677">Repeat</keyword>
<feature type="compositionally biased region" description="Pro residues" evidence="4">
    <location>
        <begin position="605"/>
        <end position="620"/>
    </location>
</feature>
<feature type="region of interest" description="Disordered" evidence="4">
    <location>
        <begin position="594"/>
        <end position="707"/>
    </location>
</feature>
<dbReference type="GO" id="GO:0042393">
    <property type="term" value="F:histone binding"/>
    <property type="evidence" value="ECO:0007669"/>
    <property type="project" value="TreeGrafter"/>
</dbReference>
<dbReference type="PANTHER" id="PTHR22847">
    <property type="entry name" value="WD40 REPEAT PROTEIN"/>
    <property type="match status" value="1"/>
</dbReference>
<evidence type="ECO:0000313" key="6">
    <source>
        <dbReference type="Proteomes" id="UP000565441"/>
    </source>
</evidence>
<evidence type="ECO:0008006" key="7">
    <source>
        <dbReference type="Google" id="ProtNLM"/>
    </source>
</evidence>
<keyword evidence="6" id="KW-1185">Reference proteome</keyword>
<dbReference type="SMART" id="SM00320">
    <property type="entry name" value="WD40"/>
    <property type="match status" value="3"/>
</dbReference>
<evidence type="ECO:0000256" key="2">
    <source>
        <dbReference type="ARBA" id="ARBA00022737"/>
    </source>
</evidence>
<protein>
    <recommendedName>
        <fullName evidence="7">WD40 repeat-like protein</fullName>
    </recommendedName>
</protein>
<feature type="region of interest" description="Disordered" evidence="4">
    <location>
        <begin position="195"/>
        <end position="224"/>
    </location>
</feature>
<feature type="region of interest" description="Disordered" evidence="4">
    <location>
        <begin position="428"/>
        <end position="447"/>
    </location>
</feature>
<dbReference type="PROSITE" id="PS50082">
    <property type="entry name" value="WD_REPEATS_2"/>
    <property type="match status" value="1"/>
</dbReference>
<evidence type="ECO:0000256" key="4">
    <source>
        <dbReference type="SAM" id="MobiDB-lite"/>
    </source>
</evidence>
<feature type="compositionally biased region" description="Low complexity" evidence="4">
    <location>
        <begin position="807"/>
        <end position="821"/>
    </location>
</feature>
<proteinExistence type="predicted"/>
<feature type="region of interest" description="Disordered" evidence="4">
    <location>
        <begin position="255"/>
        <end position="317"/>
    </location>
</feature>
<dbReference type="EMBL" id="JAACJP010000002">
    <property type="protein sequence ID" value="KAF5386987.1"/>
    <property type="molecule type" value="Genomic_DNA"/>
</dbReference>
<feature type="compositionally biased region" description="Low complexity" evidence="4">
    <location>
        <begin position="306"/>
        <end position="315"/>
    </location>
</feature>
<dbReference type="AlphaFoldDB" id="A0A8H5HPB0"/>
<dbReference type="GO" id="GO:0048188">
    <property type="term" value="C:Set1C/COMPASS complex"/>
    <property type="evidence" value="ECO:0007669"/>
    <property type="project" value="TreeGrafter"/>
</dbReference>
<feature type="repeat" description="WD" evidence="3">
    <location>
        <begin position="882"/>
        <end position="916"/>
    </location>
</feature>
<feature type="compositionally biased region" description="Basic and acidic residues" evidence="4">
    <location>
        <begin position="839"/>
        <end position="854"/>
    </location>
</feature>
<name>A0A8H5HPB0_9AGAR</name>
<evidence type="ECO:0000313" key="5">
    <source>
        <dbReference type="EMBL" id="KAF5386987.1"/>
    </source>
</evidence>
<dbReference type="SUPFAM" id="SSF50978">
    <property type="entry name" value="WD40 repeat-like"/>
    <property type="match status" value="1"/>
</dbReference>
<dbReference type="InterPro" id="IPR001680">
    <property type="entry name" value="WD40_rpt"/>
</dbReference>
<gene>
    <name evidence="5" type="ORF">D9615_001964</name>
</gene>